<organism evidence="1 2">
    <name type="scientific">Polyrhizophydium stewartii</name>
    <dbReference type="NCBI Taxonomy" id="2732419"/>
    <lineage>
        <taxon>Eukaryota</taxon>
        <taxon>Fungi</taxon>
        <taxon>Fungi incertae sedis</taxon>
        <taxon>Chytridiomycota</taxon>
        <taxon>Chytridiomycota incertae sedis</taxon>
        <taxon>Chytridiomycetes</taxon>
        <taxon>Rhizophydiales</taxon>
        <taxon>Rhizophydiales incertae sedis</taxon>
        <taxon>Polyrhizophydium</taxon>
    </lineage>
</organism>
<dbReference type="InterPro" id="IPR016024">
    <property type="entry name" value="ARM-type_fold"/>
</dbReference>
<keyword evidence="2" id="KW-1185">Reference proteome</keyword>
<dbReference type="Proteomes" id="UP001527925">
    <property type="component" value="Unassembled WGS sequence"/>
</dbReference>
<dbReference type="InterPro" id="IPR011989">
    <property type="entry name" value="ARM-like"/>
</dbReference>
<evidence type="ECO:0000313" key="2">
    <source>
        <dbReference type="Proteomes" id="UP001527925"/>
    </source>
</evidence>
<gene>
    <name evidence="1" type="primary">INTS4</name>
    <name evidence="1" type="ORF">HK105_209235</name>
</gene>
<evidence type="ECO:0000313" key="1">
    <source>
        <dbReference type="EMBL" id="KAL2911302.1"/>
    </source>
</evidence>
<dbReference type="PANTHER" id="PTHR20938">
    <property type="entry name" value="INTEGRATOR COMPLEX SUBUNIT 4"/>
    <property type="match status" value="1"/>
</dbReference>
<reference evidence="1 2" key="1">
    <citation type="submission" date="2023-09" db="EMBL/GenBank/DDBJ databases">
        <title>Pangenome analysis of Batrachochytrium dendrobatidis and related Chytrids.</title>
        <authorList>
            <person name="Yacoub M.N."/>
            <person name="Stajich J.E."/>
            <person name="James T.Y."/>
        </authorList>
    </citation>
    <scope>NUCLEOTIDE SEQUENCE [LARGE SCALE GENOMIC DNA]</scope>
    <source>
        <strain evidence="1 2">JEL0888</strain>
    </source>
</reference>
<sequence>MSSKALRLMGTLRKTSQALLWQTLSKEIGGSKKLRGGQRELQTQIANRAKRMDAGDFDISENDVSLTHSSMCGAFIHGLEDEYALVRTSSIDAICELACVARRFADMSIPFLIDMFNDENGMIRLNAISSLAKISAIWRFSLKDDLVETVVLALFDSDQKIRKATHRLMGRTRLETPSGLRRLIDVLHKARQAFTADSDSILSAIAELGRSHAGLVERIVPQLLNLDPRFLPQALRADDSRHLEHLVLIFNACKQAPQLLGALPIYVKEQHQALVEQYSHVIPDITNAIPLLGPAPAVHQTVSDPASVQRLLSLHLGREGMASSGGKHTSQIAAKIDRDLRVLAKKRSPNSAYFEFLSCALFRQSRHTLSDQFSGVPLSALVHVTTSDASPKDARFPVWNVPTELRAQRAVITLDDPTAITVNGRVVLNLKCHIDVANVADLARVSIQVVPGNASSQLAGQLFCFNGPFQWTLETAICVAVDRANGQVDVVILCKIGDFVSSKTVKKVVFPP</sequence>
<proteinExistence type="predicted"/>
<dbReference type="PANTHER" id="PTHR20938:SF0">
    <property type="entry name" value="INTEGRATOR COMPLEX SUBUNIT 4"/>
    <property type="match status" value="1"/>
</dbReference>
<dbReference type="Gene3D" id="1.25.10.10">
    <property type="entry name" value="Leucine-rich Repeat Variant"/>
    <property type="match status" value="1"/>
</dbReference>
<dbReference type="SUPFAM" id="SSF48371">
    <property type="entry name" value="ARM repeat"/>
    <property type="match status" value="1"/>
</dbReference>
<dbReference type="EMBL" id="JADGIZ020000125">
    <property type="protein sequence ID" value="KAL2911302.1"/>
    <property type="molecule type" value="Genomic_DNA"/>
</dbReference>
<name>A0ABR4MVK2_9FUNG</name>
<accession>A0ABR4MVK2</accession>
<protein>
    <submittedName>
        <fullName evidence="1">Integrator complex subunit 4</fullName>
    </submittedName>
</protein>
<comment type="caution">
    <text evidence="1">The sequence shown here is derived from an EMBL/GenBank/DDBJ whole genome shotgun (WGS) entry which is preliminary data.</text>
</comment>